<name>A0A7S1A8P0_NOCSC</name>
<dbReference type="GO" id="GO:0005737">
    <property type="term" value="C:cytoplasm"/>
    <property type="evidence" value="ECO:0007669"/>
    <property type="project" value="UniProtKB-ARBA"/>
</dbReference>
<dbReference type="InterPro" id="IPR023271">
    <property type="entry name" value="Aquaporin-like"/>
</dbReference>
<feature type="transmembrane region" description="Helical" evidence="7">
    <location>
        <begin position="231"/>
        <end position="255"/>
    </location>
</feature>
<dbReference type="GO" id="GO:0015250">
    <property type="term" value="F:water channel activity"/>
    <property type="evidence" value="ECO:0007669"/>
    <property type="project" value="TreeGrafter"/>
</dbReference>
<evidence type="ECO:0000256" key="1">
    <source>
        <dbReference type="ARBA" id="ARBA00004127"/>
    </source>
</evidence>
<keyword evidence="4" id="KW-0677">Repeat</keyword>
<dbReference type="PANTHER" id="PTHR45665">
    <property type="entry name" value="AQUAPORIN-8"/>
    <property type="match status" value="1"/>
</dbReference>
<feature type="transmembrane region" description="Helical" evidence="7">
    <location>
        <begin position="468"/>
        <end position="493"/>
    </location>
</feature>
<dbReference type="Pfam" id="PF00230">
    <property type="entry name" value="MIP"/>
    <property type="match status" value="2"/>
</dbReference>
<dbReference type="SUPFAM" id="SSF81338">
    <property type="entry name" value="Aquaporin-like"/>
    <property type="match status" value="2"/>
</dbReference>
<keyword evidence="2" id="KW-0813">Transport</keyword>
<evidence type="ECO:0000256" key="3">
    <source>
        <dbReference type="ARBA" id="ARBA00022692"/>
    </source>
</evidence>
<dbReference type="GO" id="GO:0019755">
    <property type="term" value="P:one-carbon compound transport"/>
    <property type="evidence" value="ECO:0007669"/>
    <property type="project" value="UniProtKB-ARBA"/>
</dbReference>
<organism evidence="8">
    <name type="scientific">Noctiluca scintillans</name>
    <name type="common">Sea sparkle</name>
    <name type="synonym">Red tide dinoflagellate</name>
    <dbReference type="NCBI Taxonomy" id="2966"/>
    <lineage>
        <taxon>Eukaryota</taxon>
        <taxon>Sar</taxon>
        <taxon>Alveolata</taxon>
        <taxon>Dinophyceae</taxon>
        <taxon>Noctilucales</taxon>
        <taxon>Noctilucaceae</taxon>
        <taxon>Noctiluca</taxon>
    </lineage>
</organism>
<feature type="transmembrane region" description="Helical" evidence="7">
    <location>
        <begin position="389"/>
        <end position="410"/>
    </location>
</feature>
<evidence type="ECO:0000313" key="8">
    <source>
        <dbReference type="EMBL" id="CAD8845959.1"/>
    </source>
</evidence>
<dbReference type="GO" id="GO:0016020">
    <property type="term" value="C:membrane"/>
    <property type="evidence" value="ECO:0007669"/>
    <property type="project" value="InterPro"/>
</dbReference>
<feature type="transmembrane region" description="Helical" evidence="7">
    <location>
        <begin position="186"/>
        <end position="203"/>
    </location>
</feature>
<feature type="transmembrane region" description="Helical" evidence="7">
    <location>
        <begin position="152"/>
        <end position="174"/>
    </location>
</feature>
<dbReference type="InterPro" id="IPR022357">
    <property type="entry name" value="MIP_CS"/>
</dbReference>
<dbReference type="InterPro" id="IPR034294">
    <property type="entry name" value="Aquaporin_transptr"/>
</dbReference>
<evidence type="ECO:0000256" key="2">
    <source>
        <dbReference type="ARBA" id="ARBA00022448"/>
    </source>
</evidence>
<keyword evidence="6 7" id="KW-0472">Membrane</keyword>
<protein>
    <recommendedName>
        <fullName evidence="9">Aquaporin</fullName>
    </recommendedName>
</protein>
<feature type="transmembrane region" description="Helical" evidence="7">
    <location>
        <begin position="70"/>
        <end position="89"/>
    </location>
</feature>
<sequence length="507" mass="53789">MLQERHGRPNAEASHSLGKYDVAEAAAYSQDPAASQTLKRWEQLAPYAAEFVGTALLTFTYVCMGLDQNVTWGKTAVGLAVVVLMYTFGHVSGGHFNPSVSLALWLSGRVRTGVLCGVISAQVLGATSAVWLRFCFRDTPPNFVPQSGSLPWAASLIEIFFTMMLCFVYLSVAVSRRNNPATDPSSVVGLAIGCCVMAGGYSSQAISDSMLNPAIAVGMQLLQVTRGADMVGWGFGFLFCEVVGTALAVTFYRLVYAEDSEHMDWLDGETPKALKISQKLSAEFLGTFFVVFTKGLCHLGGSPAEAWAVAAAYGAMVYSVRHISGAHLNPAVTLAVKASGRGLIDLKDTISYWAAQFLGGCFAAAMFTLMHDIETFGVEREAGAPFYKIGLVEVSFTFALCYIMLATNTVKPVDTVSRQNDAAGIAMGGCILVGDSGVGHISGGIMNPAMAFAITASHAFTGGQLRSVLVYCGFEAVGALLAAAVFFVTHIHVYTGRTPTLGLKIKA</sequence>
<evidence type="ECO:0000256" key="7">
    <source>
        <dbReference type="SAM" id="Phobius"/>
    </source>
</evidence>
<evidence type="ECO:0000256" key="5">
    <source>
        <dbReference type="ARBA" id="ARBA00022989"/>
    </source>
</evidence>
<evidence type="ECO:0000256" key="6">
    <source>
        <dbReference type="ARBA" id="ARBA00023136"/>
    </source>
</evidence>
<dbReference type="EMBL" id="HBFQ01028875">
    <property type="protein sequence ID" value="CAD8845959.1"/>
    <property type="molecule type" value="Transcribed_RNA"/>
</dbReference>
<comment type="subcellular location">
    <subcellularLocation>
        <location evidence="1">Endomembrane system</location>
        <topology evidence="1">Multi-pass membrane protein</topology>
    </subcellularLocation>
</comment>
<dbReference type="InterPro" id="IPR000425">
    <property type="entry name" value="MIP"/>
</dbReference>
<dbReference type="PANTHER" id="PTHR45665:SF9">
    <property type="entry name" value="AQUAPORIN-8"/>
    <property type="match status" value="1"/>
</dbReference>
<accession>A0A7S1A8P0</accession>
<feature type="transmembrane region" description="Helical" evidence="7">
    <location>
        <begin position="350"/>
        <end position="369"/>
    </location>
</feature>
<evidence type="ECO:0008006" key="9">
    <source>
        <dbReference type="Google" id="ProtNLM"/>
    </source>
</evidence>
<dbReference type="PROSITE" id="PS00221">
    <property type="entry name" value="MIP"/>
    <property type="match status" value="2"/>
</dbReference>
<keyword evidence="5 7" id="KW-1133">Transmembrane helix</keyword>
<dbReference type="Gene3D" id="1.20.1080.10">
    <property type="entry name" value="Glycerol uptake facilitator protein"/>
    <property type="match status" value="2"/>
</dbReference>
<feature type="transmembrane region" description="Helical" evidence="7">
    <location>
        <begin position="110"/>
        <end position="132"/>
    </location>
</feature>
<proteinExistence type="predicted"/>
<feature type="transmembrane region" description="Helical" evidence="7">
    <location>
        <begin position="44"/>
        <end position="64"/>
    </location>
</feature>
<gene>
    <name evidence="8" type="ORF">NSCI0253_LOCUS20309</name>
</gene>
<reference evidence="8" key="1">
    <citation type="submission" date="2021-01" db="EMBL/GenBank/DDBJ databases">
        <authorList>
            <person name="Corre E."/>
            <person name="Pelletier E."/>
            <person name="Niang G."/>
            <person name="Scheremetjew M."/>
            <person name="Finn R."/>
            <person name="Kale V."/>
            <person name="Holt S."/>
            <person name="Cochrane G."/>
            <person name="Meng A."/>
            <person name="Brown T."/>
            <person name="Cohen L."/>
        </authorList>
    </citation>
    <scope>NUCLEOTIDE SEQUENCE</scope>
</reference>
<dbReference type="GO" id="GO:0012505">
    <property type="term" value="C:endomembrane system"/>
    <property type="evidence" value="ECO:0007669"/>
    <property type="project" value="UniProtKB-SubCell"/>
</dbReference>
<dbReference type="PRINTS" id="PR00783">
    <property type="entry name" value="MINTRINSICP"/>
</dbReference>
<dbReference type="AlphaFoldDB" id="A0A7S1A8P0"/>
<keyword evidence="3 7" id="KW-0812">Transmembrane</keyword>
<evidence type="ECO:0000256" key="4">
    <source>
        <dbReference type="ARBA" id="ARBA00022737"/>
    </source>
</evidence>